<dbReference type="Gene3D" id="3.40.50.150">
    <property type="entry name" value="Vaccinia Virus protein VP39"/>
    <property type="match status" value="1"/>
</dbReference>
<dbReference type="GO" id="GO:0102559">
    <property type="term" value="F:peptide chain release factor N(5)-glutamine methyltransferase activity"/>
    <property type="evidence" value="ECO:0007669"/>
    <property type="project" value="UniProtKB-EC"/>
</dbReference>
<evidence type="ECO:0000256" key="4">
    <source>
        <dbReference type="ARBA" id="ARBA00022691"/>
    </source>
</evidence>
<dbReference type="SUPFAM" id="SSF53335">
    <property type="entry name" value="S-adenosyl-L-methionine-dependent methyltransferases"/>
    <property type="match status" value="1"/>
</dbReference>
<dbReference type="NCBIfam" id="TIGR00536">
    <property type="entry name" value="hemK_fam"/>
    <property type="match status" value="1"/>
</dbReference>
<feature type="domain" description="Methyltransferase small" evidence="6">
    <location>
        <begin position="84"/>
        <end position="173"/>
    </location>
</feature>
<dbReference type="PANTHER" id="PTHR18895">
    <property type="entry name" value="HEMK METHYLTRANSFERASE"/>
    <property type="match status" value="1"/>
</dbReference>
<dbReference type="InterPro" id="IPR029063">
    <property type="entry name" value="SAM-dependent_MTases_sf"/>
</dbReference>
<evidence type="ECO:0000256" key="2">
    <source>
        <dbReference type="ARBA" id="ARBA00022603"/>
    </source>
</evidence>
<dbReference type="InterPro" id="IPR007848">
    <property type="entry name" value="Small_mtfrase_dom"/>
</dbReference>
<sequence length="255" mass="27323">MAQEELLLASGAMSIVERLRAAGCVFAEEEAALLQEAAHDSRHLEELVRQRVDGLPLEHAVGWAMFCGQRIVVTKGVFVPRHRTELLVDLATDLKPAVVVDMCCGSGAVGTVLQHRLPTATVYAADIDPVAVACARQNLTNVFEGDLFDALPTHLRGHIDVVVANVPYVPTDDIRFMPTEARDHEARVALDGGEDGLEVMRRVAAQAATWLRPGGHLMSETSERQAPAALQAFTTAGLDAKLVTSEDTTAVVGSA</sequence>
<dbReference type="AlphaFoldDB" id="A0A1I6FEY4"/>
<comment type="catalytic activity">
    <reaction evidence="5">
        <text>L-glutaminyl-[peptide chain release factor] + S-adenosyl-L-methionine = N(5)-methyl-L-glutaminyl-[peptide chain release factor] + S-adenosyl-L-homocysteine + H(+)</text>
        <dbReference type="Rhea" id="RHEA:42896"/>
        <dbReference type="Rhea" id="RHEA-COMP:10271"/>
        <dbReference type="Rhea" id="RHEA-COMP:10272"/>
        <dbReference type="ChEBI" id="CHEBI:15378"/>
        <dbReference type="ChEBI" id="CHEBI:30011"/>
        <dbReference type="ChEBI" id="CHEBI:57856"/>
        <dbReference type="ChEBI" id="CHEBI:59789"/>
        <dbReference type="ChEBI" id="CHEBI:61891"/>
        <dbReference type="EC" id="2.1.1.297"/>
    </reaction>
</comment>
<evidence type="ECO:0000256" key="5">
    <source>
        <dbReference type="ARBA" id="ARBA00048391"/>
    </source>
</evidence>
<accession>A0A1I6FEY4</accession>
<evidence type="ECO:0000256" key="3">
    <source>
        <dbReference type="ARBA" id="ARBA00022679"/>
    </source>
</evidence>
<evidence type="ECO:0000313" key="7">
    <source>
        <dbReference type="EMBL" id="SFR28501.1"/>
    </source>
</evidence>
<protein>
    <recommendedName>
        <fullName evidence="1">peptide chain release factor N(5)-glutamine methyltransferase</fullName>
        <ecNumber evidence="1">2.1.1.297</ecNumber>
    </recommendedName>
</protein>
<dbReference type="GO" id="GO:0032259">
    <property type="term" value="P:methylation"/>
    <property type="evidence" value="ECO:0007669"/>
    <property type="project" value="UniProtKB-KW"/>
</dbReference>
<keyword evidence="4" id="KW-0949">S-adenosyl-L-methionine</keyword>
<organism evidence="7 8">
    <name type="scientific">Lentzea waywayandensis</name>
    <dbReference type="NCBI Taxonomy" id="84724"/>
    <lineage>
        <taxon>Bacteria</taxon>
        <taxon>Bacillati</taxon>
        <taxon>Actinomycetota</taxon>
        <taxon>Actinomycetes</taxon>
        <taxon>Pseudonocardiales</taxon>
        <taxon>Pseudonocardiaceae</taxon>
        <taxon>Lentzea</taxon>
    </lineage>
</organism>
<dbReference type="CDD" id="cd02440">
    <property type="entry name" value="AdoMet_MTases"/>
    <property type="match status" value="1"/>
</dbReference>
<dbReference type="EMBL" id="FOYL01000014">
    <property type="protein sequence ID" value="SFR28501.1"/>
    <property type="molecule type" value="Genomic_DNA"/>
</dbReference>
<dbReference type="InterPro" id="IPR050320">
    <property type="entry name" value="N5-glutamine_MTase"/>
</dbReference>
<dbReference type="InterPro" id="IPR022446">
    <property type="entry name" value="MeTrfrase_put"/>
</dbReference>
<dbReference type="InterPro" id="IPR004556">
    <property type="entry name" value="HemK-like"/>
</dbReference>
<dbReference type="EC" id="2.1.1.297" evidence="1"/>
<dbReference type="Proteomes" id="UP000198583">
    <property type="component" value="Unassembled WGS sequence"/>
</dbReference>
<dbReference type="Pfam" id="PF05175">
    <property type="entry name" value="MTS"/>
    <property type="match status" value="1"/>
</dbReference>
<evidence type="ECO:0000313" key="8">
    <source>
        <dbReference type="Proteomes" id="UP000198583"/>
    </source>
</evidence>
<dbReference type="NCBIfam" id="TIGR03704">
    <property type="entry name" value="PrmC_rel_meth"/>
    <property type="match status" value="1"/>
</dbReference>
<proteinExistence type="predicted"/>
<evidence type="ECO:0000259" key="6">
    <source>
        <dbReference type="Pfam" id="PF05175"/>
    </source>
</evidence>
<dbReference type="STRING" id="84724.SAMN04488564_11462"/>
<keyword evidence="3 7" id="KW-0808">Transferase</keyword>
<reference evidence="8" key="1">
    <citation type="submission" date="2016-10" db="EMBL/GenBank/DDBJ databases">
        <authorList>
            <person name="Varghese N."/>
            <person name="Submissions S."/>
        </authorList>
    </citation>
    <scope>NUCLEOTIDE SEQUENCE [LARGE SCALE GENOMIC DNA]</scope>
    <source>
        <strain evidence="8">DSM 44232</strain>
    </source>
</reference>
<dbReference type="PANTHER" id="PTHR18895:SF74">
    <property type="entry name" value="MTRF1L RELEASE FACTOR GLUTAMINE METHYLTRANSFERASE"/>
    <property type="match status" value="1"/>
</dbReference>
<name>A0A1I6FEY4_9PSEU</name>
<gene>
    <name evidence="7" type="ORF">SAMN04488564_11462</name>
</gene>
<keyword evidence="8" id="KW-1185">Reference proteome</keyword>
<evidence type="ECO:0000256" key="1">
    <source>
        <dbReference type="ARBA" id="ARBA00012771"/>
    </source>
</evidence>
<keyword evidence="2 7" id="KW-0489">Methyltransferase</keyword>